<dbReference type="InterPro" id="IPR008928">
    <property type="entry name" value="6-hairpin_glycosidase_sf"/>
</dbReference>
<dbReference type="GO" id="GO:0005975">
    <property type="term" value="P:carbohydrate metabolic process"/>
    <property type="evidence" value="ECO:0007669"/>
    <property type="project" value="InterPro"/>
</dbReference>
<dbReference type="Gene3D" id="1.50.10.10">
    <property type="match status" value="1"/>
</dbReference>
<dbReference type="SUPFAM" id="SSF48208">
    <property type="entry name" value="Six-hairpin glycosidases"/>
    <property type="match status" value="1"/>
</dbReference>
<dbReference type="InterPro" id="IPR012341">
    <property type="entry name" value="6hp_glycosidase-like_sf"/>
</dbReference>
<accession>A0A1I2WVX2</accession>
<evidence type="ECO:0000313" key="2">
    <source>
        <dbReference type="Proteomes" id="UP000199052"/>
    </source>
</evidence>
<sequence length="831" mass="91067">MAGRIPARDAALKLTIIENRLGCVRSGSRQYSHPVTAAVNEPPRPLPHLVTICEQSVTLAVAEGTEARLHVGEARDGWVLMATVHGRRGGDVAVFEDFTSTTGPIAVVGQDGTARILGKSLEPTFAEAGSLYHGHDARTVLSSDTDLLGEEILAEPGDPSYADVAACFPPIAKPANSSISAMATYTFVATPSCRDKIGVAYGGRTANFDPAVYVPAIAAIRERGEVLDGLVGGWPPVLRFVYPEGEGTWSELVMFAPFRTDNGNERIQPVWHRIARVENGELAWVKYVDSYPPVPPRTTVDRADDFFADLLDTVRGWEDLLADATDIDVPDQRLADQARHSLARAMSTRIGDFPKYGVMDRAYGGAEHDGFQDTFNVDVTAMLDWGLFDAARRYVDNYLTNFVRDDGSIVYRGPGTGQYGRMLTVLAHYFRLTRDDDLLRRHRPRIDAIATVLLGLRATAKSLPDNDPGHGLIAGWSEADSCLEADPDRYVRPYLSNSSEAVRGFADLGAVWEELGETHRDDGLTAWGERLRDESTALLADLRTAVDRSMLTDVQPPCLPSIAGVEEPFHVAVQRDNVDPQFRAYRVNSELLHSGVLDGDAVDTIVRYRAAHRDIRLGVPMAYGFDSWDDLGGNGGEMAGFLSYGHAYGLLQHDRIREFLLALYSLSAHQYTRGSWTAPETRSVHPDRPAAPYAVPAQLVVPLLTRWMLAFEEPFEDVLWLCRATPRDWLRDGGRISARGVPTRWGKVDVTVDSRVAHGRVDVEVRLPEKAAVPLTRIRLRLPDGLRIVAASVVDNGAPVPFDAESETVTLPADRGGHVRLTVAVSAVSAE</sequence>
<reference evidence="1 2" key="1">
    <citation type="submission" date="2016-10" db="EMBL/GenBank/DDBJ databases">
        <authorList>
            <person name="de Groot N.N."/>
        </authorList>
    </citation>
    <scope>NUCLEOTIDE SEQUENCE [LARGE SCALE GENOMIC DNA]</scope>
    <source>
        <strain evidence="1 2">CPCC 202808</strain>
    </source>
</reference>
<dbReference type="Proteomes" id="UP000199052">
    <property type="component" value="Unassembled WGS sequence"/>
</dbReference>
<dbReference type="STRING" id="504797.SAMN05421678_11189"/>
<dbReference type="AlphaFoldDB" id="A0A1I2WVX2"/>
<evidence type="ECO:0000313" key="1">
    <source>
        <dbReference type="EMBL" id="SFH04536.1"/>
    </source>
</evidence>
<gene>
    <name evidence="1" type="ORF">SAMN05421678_11189</name>
</gene>
<proteinExistence type="predicted"/>
<name>A0A1I2WVX2_9ACTN</name>
<dbReference type="EMBL" id="FOOI01000011">
    <property type="protein sequence ID" value="SFH04536.1"/>
    <property type="molecule type" value="Genomic_DNA"/>
</dbReference>
<organism evidence="1 2">
    <name type="scientific">Actinopolymorpha cephalotaxi</name>
    <dbReference type="NCBI Taxonomy" id="504797"/>
    <lineage>
        <taxon>Bacteria</taxon>
        <taxon>Bacillati</taxon>
        <taxon>Actinomycetota</taxon>
        <taxon>Actinomycetes</taxon>
        <taxon>Propionibacteriales</taxon>
        <taxon>Actinopolymorphaceae</taxon>
        <taxon>Actinopolymorpha</taxon>
    </lineage>
</organism>
<protein>
    <submittedName>
        <fullName evidence="1">Uncharacterized protein</fullName>
    </submittedName>
</protein>